<dbReference type="EMBL" id="BKCJ010008641">
    <property type="protein sequence ID" value="GEU83227.1"/>
    <property type="molecule type" value="Genomic_DNA"/>
</dbReference>
<comment type="caution">
    <text evidence="4">The sequence shown here is derived from an EMBL/GenBank/DDBJ whole genome shotgun (WGS) entry which is preliminary data.</text>
</comment>
<dbReference type="PANTHER" id="PTHR47592">
    <property type="entry name" value="PBF68 PROTEIN"/>
    <property type="match status" value="1"/>
</dbReference>
<accession>A0A6L2NCK7</accession>
<proteinExistence type="predicted"/>
<dbReference type="AlphaFoldDB" id="A0A6L2NCK7"/>
<organism evidence="4">
    <name type="scientific">Tanacetum cinerariifolium</name>
    <name type="common">Dalmatian daisy</name>
    <name type="synonym">Chrysanthemum cinerariifolium</name>
    <dbReference type="NCBI Taxonomy" id="118510"/>
    <lineage>
        <taxon>Eukaryota</taxon>
        <taxon>Viridiplantae</taxon>
        <taxon>Streptophyta</taxon>
        <taxon>Embryophyta</taxon>
        <taxon>Tracheophyta</taxon>
        <taxon>Spermatophyta</taxon>
        <taxon>Magnoliopsida</taxon>
        <taxon>eudicotyledons</taxon>
        <taxon>Gunneridae</taxon>
        <taxon>Pentapetalae</taxon>
        <taxon>asterids</taxon>
        <taxon>campanulids</taxon>
        <taxon>Asterales</taxon>
        <taxon>Asteraceae</taxon>
        <taxon>Asteroideae</taxon>
        <taxon>Anthemideae</taxon>
        <taxon>Anthemidinae</taxon>
        <taxon>Tanacetum</taxon>
    </lineage>
</organism>
<sequence length="397" mass="45266">MCRHSVTHNIQEQSKVQRADEEDDEKSDADVSFIGSFFSALGFGVFLAAGFFSANVESSKELWYSLEAKYMAEDASSKKLLVSNFTNYKVTYSKPVIEQYNELLGILRRFTQHKINIDEAIQVSCIIDKLSPSWKDFKHTLKHLNKELTLVELGNHLCIKESLGVQDSDKPKGNNVAGSSVVNMVEHNNSFRLGHVHFKRMQNMSKDGLILAFGMDNENFPEEVSEEVVQQPKHELRKNKRNMTPKNFGPKFQLYLIEGTRDEKEAINDEMDPIMSNNTWVLADLPPGCKPLGCKWIFKRKIKIDGTIKKFKARLVIQGFRPKSGIDYFDTFAPVTRINTIRLLIAIASTHNLIIHQMHMKITFLTGELEEEVYMNEPNGFIMPGNGNKVCKLIKSL</sequence>
<dbReference type="Pfam" id="PF14223">
    <property type="entry name" value="Retrotran_gag_2"/>
    <property type="match status" value="1"/>
</dbReference>
<evidence type="ECO:0000256" key="2">
    <source>
        <dbReference type="SAM" id="Phobius"/>
    </source>
</evidence>
<protein>
    <submittedName>
        <fullName evidence="4">Zinc finger, CCHC-type</fullName>
    </submittedName>
</protein>
<dbReference type="InterPro" id="IPR013103">
    <property type="entry name" value="RVT_2"/>
</dbReference>
<evidence type="ECO:0000313" key="4">
    <source>
        <dbReference type="EMBL" id="GEU83227.1"/>
    </source>
</evidence>
<feature type="compositionally biased region" description="Polar residues" evidence="1">
    <location>
        <begin position="7"/>
        <end position="16"/>
    </location>
</feature>
<gene>
    <name evidence="4" type="ORF">Tci_055205</name>
</gene>
<feature type="region of interest" description="Disordered" evidence="1">
    <location>
        <begin position="1"/>
        <end position="22"/>
    </location>
</feature>
<dbReference type="Pfam" id="PF07727">
    <property type="entry name" value="RVT_2"/>
    <property type="match status" value="1"/>
</dbReference>
<evidence type="ECO:0000256" key="1">
    <source>
        <dbReference type="SAM" id="MobiDB-lite"/>
    </source>
</evidence>
<keyword evidence="2" id="KW-0812">Transmembrane</keyword>
<evidence type="ECO:0000259" key="3">
    <source>
        <dbReference type="Pfam" id="PF07727"/>
    </source>
</evidence>
<feature type="domain" description="Reverse transcriptase Ty1/copia-type" evidence="3">
    <location>
        <begin position="277"/>
        <end position="397"/>
    </location>
</feature>
<name>A0A6L2NCK7_TANCI</name>
<feature type="transmembrane region" description="Helical" evidence="2">
    <location>
        <begin position="33"/>
        <end position="54"/>
    </location>
</feature>
<keyword evidence="2" id="KW-1133">Transmembrane helix</keyword>
<dbReference type="PANTHER" id="PTHR47592:SF29">
    <property type="entry name" value="ZINC FINGER, CCHC-TYPE"/>
    <property type="match status" value="1"/>
</dbReference>
<reference evidence="4" key="1">
    <citation type="journal article" date="2019" name="Sci. Rep.">
        <title>Draft genome of Tanacetum cinerariifolium, the natural source of mosquito coil.</title>
        <authorList>
            <person name="Yamashiro T."/>
            <person name="Shiraishi A."/>
            <person name="Satake H."/>
            <person name="Nakayama K."/>
        </authorList>
    </citation>
    <scope>NUCLEOTIDE SEQUENCE</scope>
</reference>
<keyword evidence="2" id="KW-0472">Membrane</keyword>